<dbReference type="EMBL" id="MZMZ02005959">
    <property type="protein sequence ID" value="RQM11415.1"/>
    <property type="molecule type" value="Genomic_DNA"/>
</dbReference>
<evidence type="ECO:0000313" key="2">
    <source>
        <dbReference type="Proteomes" id="UP000284702"/>
    </source>
</evidence>
<dbReference type="Proteomes" id="UP000284702">
    <property type="component" value="Unassembled WGS sequence"/>
</dbReference>
<gene>
    <name evidence="1" type="ORF">B5M09_004419</name>
</gene>
<proteinExistence type="predicted"/>
<dbReference type="AlphaFoldDB" id="A0A425C336"/>
<accession>A0A425C336</accession>
<keyword evidence="2" id="KW-1185">Reference proteome</keyword>
<comment type="caution">
    <text evidence="1">The sequence shown here is derived from an EMBL/GenBank/DDBJ whole genome shotgun (WGS) entry which is preliminary data.</text>
</comment>
<sequence>MSDQPRNEALMVNMTNYSLGNYVREMMHVMLEAVLVEQPHDPLEYLINIVRHDPRIDALDRASRYNRMDLRRVATKAKHLRAIYTHEVVAKQGGADVAKDVVVETLLASKRAREVFPRHHSELVQAFQAKEIPVTVTESTFVTKALAVLSSTKRLHMYFLISRVAICSC</sequence>
<organism evidence="1 2">
    <name type="scientific">Aphanomyces astaci</name>
    <name type="common">Crayfish plague agent</name>
    <dbReference type="NCBI Taxonomy" id="112090"/>
    <lineage>
        <taxon>Eukaryota</taxon>
        <taxon>Sar</taxon>
        <taxon>Stramenopiles</taxon>
        <taxon>Oomycota</taxon>
        <taxon>Saprolegniomycetes</taxon>
        <taxon>Saprolegniales</taxon>
        <taxon>Verrucalvaceae</taxon>
        <taxon>Aphanomyces</taxon>
    </lineage>
</organism>
<protein>
    <submittedName>
        <fullName evidence="1">Uncharacterized protein</fullName>
    </submittedName>
</protein>
<reference evidence="1" key="1">
    <citation type="submission" date="2018-07" db="EMBL/GenBank/DDBJ databases">
        <title>Annotation of Aphanomyces astaci genome assembly.</title>
        <authorList>
            <person name="Studholme D.J."/>
        </authorList>
    </citation>
    <scope>NUCLEOTIDE SEQUENCE [LARGE SCALE GENOMIC DNA]</scope>
    <source>
        <strain evidence="1">Pc</strain>
    </source>
</reference>
<name>A0A425C336_APHAT</name>
<evidence type="ECO:0000313" key="1">
    <source>
        <dbReference type="EMBL" id="RQM11415.1"/>
    </source>
</evidence>